<evidence type="ECO:0000259" key="1">
    <source>
        <dbReference type="Pfam" id="PF24740"/>
    </source>
</evidence>
<dbReference type="InterPro" id="IPR056108">
    <property type="entry name" value="DUF7691"/>
</dbReference>
<dbReference type="OrthoDB" id="9986142at2"/>
<comment type="caution">
    <text evidence="2">The sequence shown here is derived from an EMBL/GenBank/DDBJ whole genome shotgun (WGS) entry which is preliminary data.</text>
</comment>
<gene>
    <name evidence="2" type="ORF">Poly51_57900</name>
</gene>
<accession>A0A5C6EAE5</accession>
<dbReference type="AlphaFoldDB" id="A0A5C6EAE5"/>
<sequence length="179" mass="20108">MRYSIYFFAMNASQVAEQFSNPSTLLDQMADRLREANEFTEDEVKDSLKFASQICACRLPDDCGTDYFNALCWLCEVASEKVEIPGFTLLRSHGHIDDIGIWHWFQSQSPPFAVPTCSDRPPEVGYLANSDIESIVLPALEEADECTDEEAESARTNFHEVVESVHEDGLDLLAVMLCS</sequence>
<dbReference type="Pfam" id="PF24740">
    <property type="entry name" value="DUF7691"/>
    <property type="match status" value="1"/>
</dbReference>
<dbReference type="Proteomes" id="UP000318288">
    <property type="component" value="Unassembled WGS sequence"/>
</dbReference>
<protein>
    <recommendedName>
        <fullName evidence="1">DUF7691 domain-containing protein</fullName>
    </recommendedName>
</protein>
<dbReference type="RefSeq" id="WP_146462234.1">
    <property type="nucleotide sequence ID" value="NZ_SJPW01000009.1"/>
</dbReference>
<evidence type="ECO:0000313" key="2">
    <source>
        <dbReference type="EMBL" id="TWU44741.1"/>
    </source>
</evidence>
<name>A0A5C6EAE5_9BACT</name>
<reference evidence="2 3" key="1">
    <citation type="submission" date="2019-02" db="EMBL/GenBank/DDBJ databases">
        <title>Deep-cultivation of Planctomycetes and their phenomic and genomic characterization uncovers novel biology.</title>
        <authorList>
            <person name="Wiegand S."/>
            <person name="Jogler M."/>
            <person name="Boedeker C."/>
            <person name="Pinto D."/>
            <person name="Vollmers J."/>
            <person name="Rivas-Marin E."/>
            <person name="Kohn T."/>
            <person name="Peeters S.H."/>
            <person name="Heuer A."/>
            <person name="Rast P."/>
            <person name="Oberbeckmann S."/>
            <person name="Bunk B."/>
            <person name="Jeske O."/>
            <person name="Meyerdierks A."/>
            <person name="Storesund J.E."/>
            <person name="Kallscheuer N."/>
            <person name="Luecker S."/>
            <person name="Lage O.M."/>
            <person name="Pohl T."/>
            <person name="Merkel B.J."/>
            <person name="Hornburger P."/>
            <person name="Mueller R.-W."/>
            <person name="Bruemmer F."/>
            <person name="Labrenz M."/>
            <person name="Spormann A.M."/>
            <person name="Op Den Camp H."/>
            <person name="Overmann J."/>
            <person name="Amann R."/>
            <person name="Jetten M.S.M."/>
            <person name="Mascher T."/>
            <person name="Medema M.H."/>
            <person name="Devos D.P."/>
            <person name="Kaster A.-K."/>
            <person name="Ovreas L."/>
            <person name="Rohde M."/>
            <person name="Galperin M.Y."/>
            <person name="Jogler C."/>
        </authorList>
    </citation>
    <scope>NUCLEOTIDE SEQUENCE [LARGE SCALE GENOMIC DNA]</scope>
    <source>
        <strain evidence="2 3">Poly51</strain>
    </source>
</reference>
<dbReference type="EMBL" id="SJPW01000009">
    <property type="protein sequence ID" value="TWU44741.1"/>
    <property type="molecule type" value="Genomic_DNA"/>
</dbReference>
<evidence type="ECO:0000313" key="3">
    <source>
        <dbReference type="Proteomes" id="UP000318288"/>
    </source>
</evidence>
<feature type="domain" description="DUF7691" evidence="1">
    <location>
        <begin position="1"/>
        <end position="170"/>
    </location>
</feature>
<organism evidence="2 3">
    <name type="scientific">Rubripirellula tenax</name>
    <dbReference type="NCBI Taxonomy" id="2528015"/>
    <lineage>
        <taxon>Bacteria</taxon>
        <taxon>Pseudomonadati</taxon>
        <taxon>Planctomycetota</taxon>
        <taxon>Planctomycetia</taxon>
        <taxon>Pirellulales</taxon>
        <taxon>Pirellulaceae</taxon>
        <taxon>Rubripirellula</taxon>
    </lineage>
</organism>
<keyword evidence="3" id="KW-1185">Reference proteome</keyword>
<proteinExistence type="predicted"/>